<dbReference type="eggNOG" id="COG0467">
    <property type="taxonomic scope" value="Bacteria"/>
</dbReference>
<organism evidence="2 3">
    <name type="scientific">Legionella drancourtii LLAP12</name>
    <dbReference type="NCBI Taxonomy" id="658187"/>
    <lineage>
        <taxon>Bacteria</taxon>
        <taxon>Pseudomonadati</taxon>
        <taxon>Pseudomonadota</taxon>
        <taxon>Gammaproteobacteria</taxon>
        <taxon>Legionellales</taxon>
        <taxon>Legionellaceae</taxon>
        <taxon>Legionella</taxon>
    </lineage>
</organism>
<sequence length="301" mass="33363">MIREIQDGCYSDFQIIAAEANYIEKCPTKNEERMFIIMQEVSIYCDRGWAVHPLNKKKRPLLKGWQENATTNPNIFMQWLQKWPWANVGIVTGNISNLLILDVDGGEGINSLRGLDLPVSPIVVTARGHHYYFNCPSILSNVSTTRSGLLSNVDTRGRGGYITAPPSIHETGHQYYWSEPLDGDLPDAPEWLIQRLLPPVKISYKMPIFIDRTTSHYARTALLNETTALAAAPPGTRNMRLNQAAFSMGTLVASGCIEINFVAEALARSALSAGLRENEIKKTLSSGLSAGMLHPREVSHG</sequence>
<dbReference type="Pfam" id="PF09250">
    <property type="entry name" value="Prim-Pol"/>
    <property type="match status" value="1"/>
</dbReference>
<dbReference type="SUPFAM" id="SSF56747">
    <property type="entry name" value="Prim-pol domain"/>
    <property type="match status" value="1"/>
</dbReference>
<gene>
    <name evidence="2" type="ORF">LDG_6686</name>
</gene>
<dbReference type="SMART" id="SM00943">
    <property type="entry name" value="Prim-Pol"/>
    <property type="match status" value="1"/>
</dbReference>
<dbReference type="STRING" id="658187.LDG_6686"/>
<dbReference type="CDD" id="cd04859">
    <property type="entry name" value="Prim_Pol"/>
    <property type="match status" value="1"/>
</dbReference>
<proteinExistence type="predicted"/>
<keyword evidence="3" id="KW-1185">Reference proteome</keyword>
<dbReference type="RefSeq" id="WP_006870616.1">
    <property type="nucleotide sequence ID" value="NZ_JH413817.1"/>
</dbReference>
<accession>G9EN65</accession>
<name>G9EN65_9GAMM</name>
<evidence type="ECO:0000313" key="3">
    <source>
        <dbReference type="Proteomes" id="UP000002770"/>
    </source>
</evidence>
<feature type="domain" description="DNA primase/polymerase bifunctional N-terminal" evidence="1">
    <location>
        <begin position="41"/>
        <end position="192"/>
    </location>
</feature>
<reference evidence="2 3" key="1">
    <citation type="journal article" date="2011" name="BMC Genomics">
        <title>Insight into cross-talk between intra-amoebal pathogens.</title>
        <authorList>
            <person name="Gimenez G."/>
            <person name="Bertelli C."/>
            <person name="Moliner C."/>
            <person name="Robert C."/>
            <person name="Raoult D."/>
            <person name="Fournier P.E."/>
            <person name="Greub G."/>
        </authorList>
    </citation>
    <scope>NUCLEOTIDE SEQUENCE [LARGE SCALE GENOMIC DNA]</scope>
    <source>
        <strain evidence="2 3">LLAP12</strain>
    </source>
</reference>
<dbReference type="Proteomes" id="UP000002770">
    <property type="component" value="Unassembled WGS sequence"/>
</dbReference>
<dbReference type="OrthoDB" id="9763644at2"/>
<dbReference type="InterPro" id="IPR015330">
    <property type="entry name" value="DNA_primase/pol_bifunc_N"/>
</dbReference>
<dbReference type="InParanoid" id="G9EN65"/>
<protein>
    <recommendedName>
        <fullName evidence="1">DNA primase/polymerase bifunctional N-terminal domain-containing protein</fullName>
    </recommendedName>
</protein>
<dbReference type="HOGENOM" id="CLU_057861_0_0_6"/>
<evidence type="ECO:0000259" key="1">
    <source>
        <dbReference type="SMART" id="SM00943"/>
    </source>
</evidence>
<evidence type="ECO:0000313" key="2">
    <source>
        <dbReference type="EMBL" id="EHL31226.1"/>
    </source>
</evidence>
<dbReference type="AlphaFoldDB" id="G9EN65"/>
<dbReference type="EMBL" id="JH413817">
    <property type="protein sequence ID" value="EHL31226.1"/>
    <property type="molecule type" value="Genomic_DNA"/>
</dbReference>